<dbReference type="InterPro" id="IPR022137">
    <property type="entry name" value="Znf_prot_DUF3669"/>
</dbReference>
<gene>
    <name evidence="2" type="ORF">B0T20DRAFT_471556</name>
</gene>
<dbReference type="EMBL" id="JAUTDP010000010">
    <property type="protein sequence ID" value="KAK3395377.1"/>
    <property type="molecule type" value="Genomic_DNA"/>
</dbReference>
<comment type="caution">
    <text evidence="2">The sequence shown here is derived from an EMBL/GenBank/DDBJ whole genome shotgun (WGS) entry which is preliminary data.</text>
</comment>
<organism evidence="2 3">
    <name type="scientific">Sordaria brevicollis</name>
    <dbReference type="NCBI Taxonomy" id="83679"/>
    <lineage>
        <taxon>Eukaryota</taxon>
        <taxon>Fungi</taxon>
        <taxon>Dikarya</taxon>
        <taxon>Ascomycota</taxon>
        <taxon>Pezizomycotina</taxon>
        <taxon>Sordariomycetes</taxon>
        <taxon>Sordariomycetidae</taxon>
        <taxon>Sordariales</taxon>
        <taxon>Sordariaceae</taxon>
        <taxon>Sordaria</taxon>
    </lineage>
</organism>
<reference evidence="2" key="1">
    <citation type="journal article" date="2023" name="Mol. Phylogenet. Evol.">
        <title>Genome-scale phylogeny and comparative genomics of the fungal order Sordariales.</title>
        <authorList>
            <person name="Hensen N."/>
            <person name="Bonometti L."/>
            <person name="Westerberg I."/>
            <person name="Brannstrom I.O."/>
            <person name="Guillou S."/>
            <person name="Cros-Aarteil S."/>
            <person name="Calhoun S."/>
            <person name="Haridas S."/>
            <person name="Kuo A."/>
            <person name="Mondo S."/>
            <person name="Pangilinan J."/>
            <person name="Riley R."/>
            <person name="LaButti K."/>
            <person name="Andreopoulos B."/>
            <person name="Lipzen A."/>
            <person name="Chen C."/>
            <person name="Yan M."/>
            <person name="Daum C."/>
            <person name="Ng V."/>
            <person name="Clum A."/>
            <person name="Steindorff A."/>
            <person name="Ohm R.A."/>
            <person name="Martin F."/>
            <person name="Silar P."/>
            <person name="Natvig D.O."/>
            <person name="Lalanne C."/>
            <person name="Gautier V."/>
            <person name="Ament-Velasquez S.L."/>
            <person name="Kruys A."/>
            <person name="Hutchinson M.I."/>
            <person name="Powell A.J."/>
            <person name="Barry K."/>
            <person name="Miller A.N."/>
            <person name="Grigoriev I.V."/>
            <person name="Debuchy R."/>
            <person name="Gladieux P."/>
            <person name="Hiltunen Thoren M."/>
            <person name="Johannesson H."/>
        </authorList>
    </citation>
    <scope>NUCLEOTIDE SEQUENCE</scope>
    <source>
        <strain evidence="2">FGSC 1904</strain>
    </source>
</reference>
<evidence type="ECO:0000313" key="3">
    <source>
        <dbReference type="Proteomes" id="UP001281003"/>
    </source>
</evidence>
<accession>A0AAE0U948</accession>
<evidence type="ECO:0000313" key="2">
    <source>
        <dbReference type="EMBL" id="KAK3395377.1"/>
    </source>
</evidence>
<dbReference type="AlphaFoldDB" id="A0AAE0U948"/>
<keyword evidence="3" id="KW-1185">Reference proteome</keyword>
<dbReference type="PANTHER" id="PTHR40780:SF2">
    <property type="entry name" value="DUF3669 DOMAIN-CONTAINING PROTEIN"/>
    <property type="match status" value="1"/>
</dbReference>
<protein>
    <submittedName>
        <fullName evidence="2">Zinc finger protein-domain-containing protein</fullName>
    </submittedName>
</protein>
<feature type="domain" description="DUF3669" evidence="1">
    <location>
        <begin position="309"/>
        <end position="372"/>
    </location>
</feature>
<sequence>MPVQLRPSFLPPLSTPRVSSEMDEVLKASELDKNLHQAISLNSSLPSYTSAEEGIPVLSADPSSYRKIGAGACGAIFAQEGNKSVVVKLAKGPVGDNELWNDFRQHCKIFHTFKKVYHIDEVQIPTPLGFIKPDVDEFWAENPGLTAAAEPLIRILPTDALLSERILPLPPITQHLLIDKYCNPRGKSKALADPANGDCLVRVYLGSMAGTSGGMFFSLRNLKLHLNQLLELGIDIEELARRMGLALAVMHWGAKTDARDVEFVLGNSSEKQAQLEFGPDIWDGPERSTRPPGGHYRLEEDFYRRVTQMWVLDFNQVRDITLDEAGVALAVEAVKLNDPYYPKPLKETEAERIVWRAFVGSYLENATTILEAALKDNKSLGNPEDILALPRKFILGITELERERMSRRDSGGIAGLDGRVIK</sequence>
<proteinExistence type="predicted"/>
<dbReference type="Proteomes" id="UP001281003">
    <property type="component" value="Unassembled WGS sequence"/>
</dbReference>
<name>A0AAE0U948_SORBR</name>
<dbReference type="PANTHER" id="PTHR40780">
    <property type="entry name" value="DUF3669 DOMAIN-CONTAINING PROTEIN"/>
    <property type="match status" value="1"/>
</dbReference>
<evidence type="ECO:0000259" key="1">
    <source>
        <dbReference type="Pfam" id="PF12417"/>
    </source>
</evidence>
<reference evidence="2" key="2">
    <citation type="submission" date="2023-07" db="EMBL/GenBank/DDBJ databases">
        <authorList>
            <consortium name="Lawrence Berkeley National Laboratory"/>
            <person name="Haridas S."/>
            <person name="Hensen N."/>
            <person name="Bonometti L."/>
            <person name="Westerberg I."/>
            <person name="Brannstrom I.O."/>
            <person name="Guillou S."/>
            <person name="Cros-Aarteil S."/>
            <person name="Calhoun S."/>
            <person name="Kuo A."/>
            <person name="Mondo S."/>
            <person name="Pangilinan J."/>
            <person name="Riley R."/>
            <person name="LaButti K."/>
            <person name="Andreopoulos B."/>
            <person name="Lipzen A."/>
            <person name="Chen C."/>
            <person name="Yanf M."/>
            <person name="Daum C."/>
            <person name="Ng V."/>
            <person name="Clum A."/>
            <person name="Steindorff A."/>
            <person name="Ohm R."/>
            <person name="Martin F."/>
            <person name="Silar P."/>
            <person name="Natvig D."/>
            <person name="Lalanne C."/>
            <person name="Gautier V."/>
            <person name="Ament-velasquez S.L."/>
            <person name="Kruys A."/>
            <person name="Hutchinson M.I."/>
            <person name="Powell A.J."/>
            <person name="Barry K."/>
            <person name="Miller A.N."/>
            <person name="Grigoriev I.V."/>
            <person name="Debuchy R."/>
            <person name="Gladieux P."/>
            <person name="Thoren M.H."/>
            <person name="Johannesson H."/>
        </authorList>
    </citation>
    <scope>NUCLEOTIDE SEQUENCE</scope>
    <source>
        <strain evidence="2">FGSC 1904</strain>
    </source>
</reference>
<dbReference type="Pfam" id="PF12417">
    <property type="entry name" value="DUF3669"/>
    <property type="match status" value="1"/>
</dbReference>